<dbReference type="AlphaFoldDB" id="E3KAL5"/>
<name>E3KAL5_PUCGT</name>
<evidence type="ECO:0000313" key="2">
    <source>
        <dbReference type="Proteomes" id="UP000008783"/>
    </source>
</evidence>
<evidence type="ECO:0008006" key="3">
    <source>
        <dbReference type="Google" id="ProtNLM"/>
    </source>
</evidence>
<sequence>MKKYKFFQLNSLGAVVNSNSLVRPINDLSSPHYNPLTPLVNSFVDKLDYATMWDNFECVSKFLRNQEKPILLALFDWEKAYQQIPTAKSQWAYLMVRDFNWGILIDTRIAFGGVAGCGSFGRPADAWKDLMLHKFNLITVFRWVDNNLFVKHRDCCNNGADCCAIREIGS</sequence>
<protein>
    <recommendedName>
        <fullName evidence="3">Reverse transcriptase domain-containing protein</fullName>
    </recommendedName>
</protein>
<organism evidence="1 2">
    <name type="scientific">Puccinia graminis f. sp. tritici (strain CRL 75-36-700-3 / race SCCL)</name>
    <name type="common">Black stem rust fungus</name>
    <dbReference type="NCBI Taxonomy" id="418459"/>
    <lineage>
        <taxon>Eukaryota</taxon>
        <taxon>Fungi</taxon>
        <taxon>Dikarya</taxon>
        <taxon>Basidiomycota</taxon>
        <taxon>Pucciniomycotina</taxon>
        <taxon>Pucciniomycetes</taxon>
        <taxon>Pucciniales</taxon>
        <taxon>Pucciniaceae</taxon>
        <taxon>Puccinia</taxon>
    </lineage>
</organism>
<accession>E3KAL5</accession>
<dbReference type="PANTHER" id="PTHR33050">
    <property type="entry name" value="REVERSE TRANSCRIPTASE DOMAIN-CONTAINING PROTEIN"/>
    <property type="match status" value="1"/>
</dbReference>
<dbReference type="HOGENOM" id="CLU_1485483_0_0_1"/>
<reference key="1">
    <citation type="submission" date="2007-01" db="EMBL/GenBank/DDBJ databases">
        <title>The Genome Sequence of Puccinia graminis f. sp. tritici Strain CRL 75-36-700-3.</title>
        <authorList>
            <consortium name="The Broad Institute Genome Sequencing Platform"/>
            <person name="Birren B."/>
            <person name="Lander E."/>
            <person name="Galagan J."/>
            <person name="Nusbaum C."/>
            <person name="Devon K."/>
            <person name="Cuomo C."/>
            <person name="Jaffe D."/>
            <person name="Butler J."/>
            <person name="Alvarez P."/>
            <person name="Gnerre S."/>
            <person name="Grabherr M."/>
            <person name="Mauceli E."/>
            <person name="Brockman W."/>
            <person name="Young S."/>
            <person name="LaButti K."/>
            <person name="Sykes S."/>
            <person name="DeCaprio D."/>
            <person name="Crawford M."/>
            <person name="Koehrsen M."/>
            <person name="Engels R."/>
            <person name="Montgomery P."/>
            <person name="Pearson M."/>
            <person name="Howarth C."/>
            <person name="Larson L."/>
            <person name="White J."/>
            <person name="Zeng Q."/>
            <person name="Kodira C."/>
            <person name="Yandava C."/>
            <person name="Alvarado L."/>
            <person name="O'Leary S."/>
            <person name="Szabo L."/>
            <person name="Dean R."/>
            <person name="Schein J."/>
        </authorList>
    </citation>
    <scope>NUCLEOTIDE SEQUENCE</scope>
    <source>
        <strain>CRL 75-36-700-3</strain>
    </source>
</reference>
<dbReference type="GeneID" id="10537084"/>
<evidence type="ECO:0000313" key="1">
    <source>
        <dbReference type="EMBL" id="EFP81427.2"/>
    </source>
</evidence>
<dbReference type="PANTHER" id="PTHR33050:SF7">
    <property type="entry name" value="RIBONUCLEASE H"/>
    <property type="match status" value="1"/>
</dbReference>
<dbReference type="OrthoDB" id="2507072at2759"/>
<reference evidence="2" key="2">
    <citation type="journal article" date="2011" name="Proc. Natl. Acad. Sci. U.S.A.">
        <title>Obligate biotrophy features unraveled by the genomic analysis of rust fungi.</title>
        <authorList>
            <person name="Duplessis S."/>
            <person name="Cuomo C.A."/>
            <person name="Lin Y.-C."/>
            <person name="Aerts A."/>
            <person name="Tisserant E."/>
            <person name="Veneault-Fourrey C."/>
            <person name="Joly D.L."/>
            <person name="Hacquard S."/>
            <person name="Amselem J."/>
            <person name="Cantarel B.L."/>
            <person name="Chiu R."/>
            <person name="Coutinho P.M."/>
            <person name="Feau N."/>
            <person name="Field M."/>
            <person name="Frey P."/>
            <person name="Gelhaye E."/>
            <person name="Goldberg J."/>
            <person name="Grabherr M.G."/>
            <person name="Kodira C.D."/>
            <person name="Kohler A."/>
            <person name="Kuees U."/>
            <person name="Lindquist E.A."/>
            <person name="Lucas S.M."/>
            <person name="Mago R."/>
            <person name="Mauceli E."/>
            <person name="Morin E."/>
            <person name="Murat C."/>
            <person name="Pangilinan J.L."/>
            <person name="Park R."/>
            <person name="Pearson M."/>
            <person name="Quesneville H."/>
            <person name="Rouhier N."/>
            <person name="Sakthikumar S."/>
            <person name="Salamov A.A."/>
            <person name="Schmutz J."/>
            <person name="Selles B."/>
            <person name="Shapiro H."/>
            <person name="Tanguay P."/>
            <person name="Tuskan G.A."/>
            <person name="Henrissat B."/>
            <person name="Van de Peer Y."/>
            <person name="Rouze P."/>
            <person name="Ellis J.G."/>
            <person name="Dodds P.N."/>
            <person name="Schein J.E."/>
            <person name="Zhong S."/>
            <person name="Hamelin R.C."/>
            <person name="Grigoriev I.V."/>
            <person name="Szabo L.J."/>
            <person name="Martin F."/>
        </authorList>
    </citation>
    <scope>NUCLEOTIDE SEQUENCE [LARGE SCALE GENOMIC DNA]</scope>
    <source>
        <strain evidence="2">CRL 75-36-700-3 / race SCCL</strain>
    </source>
</reference>
<dbReference type="VEuPathDB" id="FungiDB:PGTG_07048"/>
<dbReference type="KEGG" id="pgr:PGTG_07048"/>
<gene>
    <name evidence="1" type="ORF">PGTG_07048</name>
</gene>
<keyword evidence="2" id="KW-1185">Reference proteome</keyword>
<dbReference type="EMBL" id="DS178278">
    <property type="protein sequence ID" value="EFP81427.2"/>
    <property type="molecule type" value="Genomic_DNA"/>
</dbReference>
<dbReference type="RefSeq" id="XP_003325846.2">
    <property type="nucleotide sequence ID" value="XM_003325798.2"/>
</dbReference>
<dbReference type="InterPro" id="IPR052055">
    <property type="entry name" value="Hepadnavirus_pol/RT"/>
</dbReference>
<dbReference type="Proteomes" id="UP000008783">
    <property type="component" value="Unassembled WGS sequence"/>
</dbReference>
<proteinExistence type="predicted"/>
<dbReference type="InParanoid" id="E3KAL5"/>